<feature type="domain" description="EB" evidence="2">
    <location>
        <begin position="243"/>
        <end position="293"/>
    </location>
</feature>
<feature type="domain" description="EB" evidence="2">
    <location>
        <begin position="112"/>
        <end position="156"/>
    </location>
</feature>
<sequence length="323" mass="36988">MYSTSITIFILFNLQLFVFAYQISLRNNFEEIVQVPCENDYHCSEFGFEAKCLENICQCSNKQNCGNTNIKTYVSKIGKYCNLSSKCYVDYSHCNRGKCECMNGTVASNDKRRCLKTNAELGLPCQESSQCLRMNASCIDGNCTCPLKMHSSNGICYKSVAIEQVCHRNEECAHIDFTECSNKKCTCNTDYVYNKKRLRCLLKAHNISSRCFENIQCSSTLGFGSECHQGVCKCKEVYNYKTSINKCVLDILLGNECENHNDCHQIGSDEDRLECLLGICKCKQPYIEHYGYCVKNSGWTWTSFTLPDVLPYMFTYAFFYVIR</sequence>
<evidence type="ECO:0000259" key="2">
    <source>
        <dbReference type="Pfam" id="PF01683"/>
    </source>
</evidence>
<evidence type="ECO:0000256" key="1">
    <source>
        <dbReference type="SAM" id="SignalP"/>
    </source>
</evidence>
<dbReference type="AlphaFoldDB" id="A0AAN7SPX7"/>
<feature type="signal peptide" evidence="1">
    <location>
        <begin position="1"/>
        <end position="20"/>
    </location>
</feature>
<reference evidence="4" key="1">
    <citation type="submission" date="2023-01" db="EMBL/GenBank/DDBJ databases">
        <title>Key to firefly adult light organ development and bioluminescence: homeobox transcription factors regulate luciferase expression and transportation to peroxisome.</title>
        <authorList>
            <person name="Fu X."/>
        </authorList>
    </citation>
    <scope>NUCLEOTIDE SEQUENCE [LARGE SCALE GENOMIC DNA]</scope>
</reference>
<proteinExistence type="predicted"/>
<dbReference type="PANTHER" id="PTHR39069">
    <property type="entry name" value="ECDYSONE-INDUCIBLE GENE E1, ISOFORM A"/>
    <property type="match status" value="1"/>
</dbReference>
<organism evidence="3 4">
    <name type="scientific">Aquatica leii</name>
    <dbReference type="NCBI Taxonomy" id="1421715"/>
    <lineage>
        <taxon>Eukaryota</taxon>
        <taxon>Metazoa</taxon>
        <taxon>Ecdysozoa</taxon>
        <taxon>Arthropoda</taxon>
        <taxon>Hexapoda</taxon>
        <taxon>Insecta</taxon>
        <taxon>Pterygota</taxon>
        <taxon>Neoptera</taxon>
        <taxon>Endopterygota</taxon>
        <taxon>Coleoptera</taxon>
        <taxon>Polyphaga</taxon>
        <taxon>Elateriformia</taxon>
        <taxon>Elateroidea</taxon>
        <taxon>Lampyridae</taxon>
        <taxon>Luciolinae</taxon>
        <taxon>Aquatica</taxon>
    </lineage>
</organism>
<dbReference type="InterPro" id="IPR006149">
    <property type="entry name" value="EB_dom"/>
</dbReference>
<dbReference type="Pfam" id="PF01683">
    <property type="entry name" value="EB"/>
    <property type="match status" value="2"/>
</dbReference>
<dbReference type="EMBL" id="JARPUR010000002">
    <property type="protein sequence ID" value="KAK4882358.1"/>
    <property type="molecule type" value="Genomic_DNA"/>
</dbReference>
<keyword evidence="1" id="KW-0732">Signal</keyword>
<evidence type="ECO:0000313" key="3">
    <source>
        <dbReference type="EMBL" id="KAK4882358.1"/>
    </source>
</evidence>
<accession>A0AAN7SPX7</accession>
<gene>
    <name evidence="3" type="ORF">RN001_005677</name>
</gene>
<keyword evidence="4" id="KW-1185">Reference proteome</keyword>
<protein>
    <recommendedName>
        <fullName evidence="2">EB domain-containing protein</fullName>
    </recommendedName>
</protein>
<dbReference type="Proteomes" id="UP001353858">
    <property type="component" value="Unassembled WGS sequence"/>
</dbReference>
<feature type="chain" id="PRO_5042823063" description="EB domain-containing protein" evidence="1">
    <location>
        <begin position="21"/>
        <end position="323"/>
    </location>
</feature>
<evidence type="ECO:0000313" key="4">
    <source>
        <dbReference type="Proteomes" id="UP001353858"/>
    </source>
</evidence>
<comment type="caution">
    <text evidence="3">The sequence shown here is derived from an EMBL/GenBank/DDBJ whole genome shotgun (WGS) entry which is preliminary data.</text>
</comment>
<name>A0AAN7SPX7_9COLE</name>
<dbReference type="PANTHER" id="PTHR39069:SF8">
    <property type="entry name" value="FI17111P1"/>
    <property type="match status" value="1"/>
</dbReference>